<proteinExistence type="predicted"/>
<keyword evidence="2" id="KW-0472">Membrane</keyword>
<evidence type="ECO:0000256" key="2">
    <source>
        <dbReference type="SAM" id="Phobius"/>
    </source>
</evidence>
<feature type="domain" description="G" evidence="3">
    <location>
        <begin position="13"/>
        <end position="73"/>
    </location>
</feature>
<dbReference type="GO" id="GO:0016787">
    <property type="term" value="F:hydrolase activity"/>
    <property type="evidence" value="ECO:0007669"/>
    <property type="project" value="UniProtKB-KW"/>
</dbReference>
<keyword evidence="2" id="KW-1133">Transmembrane helix</keyword>
<evidence type="ECO:0000259" key="3">
    <source>
        <dbReference type="Pfam" id="PF01926"/>
    </source>
</evidence>
<dbReference type="InterPro" id="IPR006073">
    <property type="entry name" value="GTP-bd"/>
</dbReference>
<dbReference type="Pfam" id="PF01926">
    <property type="entry name" value="MMR_HSR1"/>
    <property type="match status" value="1"/>
</dbReference>
<dbReference type="Proteomes" id="UP001286456">
    <property type="component" value="Unassembled WGS sequence"/>
</dbReference>
<feature type="transmembrane region" description="Helical" evidence="2">
    <location>
        <begin position="306"/>
        <end position="326"/>
    </location>
</feature>
<dbReference type="SUPFAM" id="SSF52540">
    <property type="entry name" value="P-loop containing nucleoside triphosphate hydrolases"/>
    <property type="match status" value="1"/>
</dbReference>
<dbReference type="AlphaFoldDB" id="A0AAE0IF82"/>
<reference evidence="4" key="2">
    <citation type="submission" date="2023-06" db="EMBL/GenBank/DDBJ databases">
        <authorList>
            <consortium name="Lawrence Berkeley National Laboratory"/>
            <person name="Haridas S."/>
            <person name="Hensen N."/>
            <person name="Bonometti L."/>
            <person name="Westerberg I."/>
            <person name="Brannstrom I.O."/>
            <person name="Guillou S."/>
            <person name="Cros-Aarteil S."/>
            <person name="Calhoun S."/>
            <person name="Kuo A."/>
            <person name="Mondo S."/>
            <person name="Pangilinan J."/>
            <person name="Riley R."/>
            <person name="Labutti K."/>
            <person name="Andreopoulos B."/>
            <person name="Lipzen A."/>
            <person name="Chen C."/>
            <person name="Yanf M."/>
            <person name="Daum C."/>
            <person name="Ng V."/>
            <person name="Clum A."/>
            <person name="Steindorff A."/>
            <person name="Ohm R."/>
            <person name="Martin F."/>
            <person name="Silar P."/>
            <person name="Natvig D."/>
            <person name="Lalanne C."/>
            <person name="Gautier V."/>
            <person name="Ament-Velasquez S.L."/>
            <person name="Kruys A."/>
            <person name="Hutchinson M.I."/>
            <person name="Powell A.J."/>
            <person name="Barry K."/>
            <person name="Miller A.N."/>
            <person name="Grigoriev I.V."/>
            <person name="Debuchy R."/>
            <person name="Gladieux P."/>
            <person name="Thoren M.H."/>
            <person name="Johannesson H."/>
        </authorList>
    </citation>
    <scope>NUCLEOTIDE SEQUENCE</scope>
    <source>
        <strain evidence="4">SMH4131-1</strain>
    </source>
</reference>
<evidence type="ECO:0000313" key="4">
    <source>
        <dbReference type="EMBL" id="KAK3324103.1"/>
    </source>
</evidence>
<dbReference type="CDD" id="cd00882">
    <property type="entry name" value="Ras_like_GTPase"/>
    <property type="match status" value="1"/>
</dbReference>
<gene>
    <name evidence="4" type="ORF">B0T19DRAFT_402358</name>
</gene>
<keyword evidence="4" id="KW-0378">Hydrolase</keyword>
<organism evidence="4 5">
    <name type="scientific">Cercophora scortea</name>
    <dbReference type="NCBI Taxonomy" id="314031"/>
    <lineage>
        <taxon>Eukaryota</taxon>
        <taxon>Fungi</taxon>
        <taxon>Dikarya</taxon>
        <taxon>Ascomycota</taxon>
        <taxon>Pezizomycotina</taxon>
        <taxon>Sordariomycetes</taxon>
        <taxon>Sordariomycetidae</taxon>
        <taxon>Sordariales</taxon>
        <taxon>Lasiosphaeriaceae</taxon>
        <taxon>Cercophora</taxon>
    </lineage>
</organism>
<dbReference type="InterPro" id="IPR027417">
    <property type="entry name" value="P-loop_NTPase"/>
</dbReference>
<keyword evidence="1" id="KW-0175">Coiled coil</keyword>
<dbReference type="EMBL" id="JAUEPO010000004">
    <property type="protein sequence ID" value="KAK3324103.1"/>
    <property type="molecule type" value="Genomic_DNA"/>
</dbReference>
<evidence type="ECO:0000313" key="5">
    <source>
        <dbReference type="Proteomes" id="UP001286456"/>
    </source>
</evidence>
<sequence>MATDGDLVDAGIVLVMGLTGSGKSHFVNLLHAGSAIEGADLHGETTECSIVDIVIGNQLVHVVDTPGFDDAYTSDSEILEKISRFLGAQHAYGITLRGIIYLHRITDVRMQGSARSNLHMFHELCGDAALDHVVLCTTMWDLLKDKAVGARRQQQLRAEYWADMIHHGSLVRQFNGSAGMALALVCRLLSKKPVVLQIQKELIEDGLRLDETLAGRQVVARLETDLRAKKAAIADLNSEIMGPRRINNVMEHQRLQEDLARATDEKKRIEKRIEETQAKLSTDLGGQIKMRVESDKADGHFSKTRALSAFASFAGLAISIIVNFVLPVLGC</sequence>
<keyword evidence="5" id="KW-1185">Reference proteome</keyword>
<comment type="caution">
    <text evidence="4">The sequence shown here is derived from an EMBL/GenBank/DDBJ whole genome shotgun (WGS) entry which is preliminary data.</text>
</comment>
<dbReference type="Gene3D" id="3.40.50.300">
    <property type="entry name" value="P-loop containing nucleotide triphosphate hydrolases"/>
    <property type="match status" value="1"/>
</dbReference>
<accession>A0AAE0IF82</accession>
<name>A0AAE0IF82_9PEZI</name>
<feature type="coiled-coil region" evidence="1">
    <location>
        <begin position="219"/>
        <end position="279"/>
    </location>
</feature>
<protein>
    <submittedName>
        <fullName evidence="4">P-loop containing nucleoside triphosphate hydrolase protein</fullName>
    </submittedName>
</protein>
<evidence type="ECO:0000256" key="1">
    <source>
        <dbReference type="SAM" id="Coils"/>
    </source>
</evidence>
<reference evidence="4" key="1">
    <citation type="journal article" date="2023" name="Mol. Phylogenet. Evol.">
        <title>Genome-scale phylogeny and comparative genomics of the fungal order Sordariales.</title>
        <authorList>
            <person name="Hensen N."/>
            <person name="Bonometti L."/>
            <person name="Westerberg I."/>
            <person name="Brannstrom I.O."/>
            <person name="Guillou S."/>
            <person name="Cros-Aarteil S."/>
            <person name="Calhoun S."/>
            <person name="Haridas S."/>
            <person name="Kuo A."/>
            <person name="Mondo S."/>
            <person name="Pangilinan J."/>
            <person name="Riley R."/>
            <person name="LaButti K."/>
            <person name="Andreopoulos B."/>
            <person name="Lipzen A."/>
            <person name="Chen C."/>
            <person name="Yan M."/>
            <person name="Daum C."/>
            <person name="Ng V."/>
            <person name="Clum A."/>
            <person name="Steindorff A."/>
            <person name="Ohm R.A."/>
            <person name="Martin F."/>
            <person name="Silar P."/>
            <person name="Natvig D.O."/>
            <person name="Lalanne C."/>
            <person name="Gautier V."/>
            <person name="Ament-Velasquez S.L."/>
            <person name="Kruys A."/>
            <person name="Hutchinson M.I."/>
            <person name="Powell A.J."/>
            <person name="Barry K."/>
            <person name="Miller A.N."/>
            <person name="Grigoriev I.V."/>
            <person name="Debuchy R."/>
            <person name="Gladieux P."/>
            <person name="Hiltunen Thoren M."/>
            <person name="Johannesson H."/>
        </authorList>
    </citation>
    <scope>NUCLEOTIDE SEQUENCE</scope>
    <source>
        <strain evidence="4">SMH4131-1</strain>
    </source>
</reference>
<keyword evidence="2" id="KW-0812">Transmembrane</keyword>
<dbReference type="GO" id="GO:0005525">
    <property type="term" value="F:GTP binding"/>
    <property type="evidence" value="ECO:0007669"/>
    <property type="project" value="InterPro"/>
</dbReference>